<gene>
    <name evidence="1" type="ORF">K8V01_08450</name>
</gene>
<protein>
    <submittedName>
        <fullName evidence="1">DNA polymerase III subunit</fullName>
    </submittedName>
</protein>
<reference evidence="1" key="2">
    <citation type="submission" date="2021-09" db="EMBL/GenBank/DDBJ databases">
        <authorList>
            <person name="Gilroy R."/>
        </authorList>
    </citation>
    <scope>NUCLEOTIDE SEQUENCE</scope>
    <source>
        <strain evidence="1">CHK179-5677</strain>
    </source>
</reference>
<dbReference type="EMBL" id="DYUC01000084">
    <property type="protein sequence ID" value="HJG87035.1"/>
    <property type="molecule type" value="Genomic_DNA"/>
</dbReference>
<accession>A0A921SSN2</accession>
<dbReference type="InterPro" id="IPR027417">
    <property type="entry name" value="P-loop_NTPase"/>
</dbReference>
<organism evidence="1 2">
    <name type="scientific">Pseudoflavonifractor capillosus</name>
    <dbReference type="NCBI Taxonomy" id="106588"/>
    <lineage>
        <taxon>Bacteria</taxon>
        <taxon>Bacillati</taxon>
        <taxon>Bacillota</taxon>
        <taxon>Clostridia</taxon>
        <taxon>Eubacteriales</taxon>
        <taxon>Oscillospiraceae</taxon>
        <taxon>Pseudoflavonifractor</taxon>
    </lineage>
</organism>
<name>A0A921SSN2_9FIRM</name>
<dbReference type="AlphaFoldDB" id="A0A921SSN2"/>
<proteinExistence type="predicted"/>
<evidence type="ECO:0000313" key="1">
    <source>
        <dbReference type="EMBL" id="HJG87035.1"/>
    </source>
</evidence>
<dbReference type="InterPro" id="IPR050238">
    <property type="entry name" value="DNA_Rep/Repair_Clamp_Loader"/>
</dbReference>
<evidence type="ECO:0000313" key="2">
    <source>
        <dbReference type="Proteomes" id="UP000760668"/>
    </source>
</evidence>
<comment type="caution">
    <text evidence="1">The sequence shown here is derived from an EMBL/GenBank/DDBJ whole genome shotgun (WGS) entry which is preliminary data.</text>
</comment>
<sequence>MNLRLLAGNAALKGQLEAQTARRGLSHAYILSGPAGSGKRTLARLLAAAFVCREQGDRPCLSCPDCRKAMGGIHPDISAVGDDGKDITVAQVRAVRADAYVRPNEAGRKVYILENAQTMNASAQNAMLKLLEEGPPYAAFLLLTDNAAALLQTVRSRCETLALSPVTEAQAEDWLARRYPDRAREDIVRAARRCEGLLGRAVAELEGAGDTGVQARSAAPELIARLSAGDELAWMEFCISLEKWDRDSLSALFSEGILLLRHALVLRAGGDCGEADPDRRSAAAQAARALSPRAMLAATDVLERLRAACTFNVGAGHLAGWLCAGLVRCRG</sequence>
<dbReference type="PANTHER" id="PTHR11669">
    <property type="entry name" value="REPLICATION FACTOR C / DNA POLYMERASE III GAMMA-TAU SUBUNIT"/>
    <property type="match status" value="1"/>
</dbReference>
<reference evidence="1" key="1">
    <citation type="journal article" date="2021" name="PeerJ">
        <title>Extensive microbial diversity within the chicken gut microbiome revealed by metagenomics and culture.</title>
        <authorList>
            <person name="Gilroy R."/>
            <person name="Ravi A."/>
            <person name="Getino M."/>
            <person name="Pursley I."/>
            <person name="Horton D.L."/>
            <person name="Alikhan N.F."/>
            <person name="Baker D."/>
            <person name="Gharbi K."/>
            <person name="Hall N."/>
            <person name="Watson M."/>
            <person name="Adriaenssens E.M."/>
            <person name="Foster-Nyarko E."/>
            <person name="Jarju S."/>
            <person name="Secka A."/>
            <person name="Antonio M."/>
            <person name="Oren A."/>
            <person name="Chaudhuri R.R."/>
            <person name="La Ragione R."/>
            <person name="Hildebrand F."/>
            <person name="Pallen M.J."/>
        </authorList>
    </citation>
    <scope>NUCLEOTIDE SEQUENCE</scope>
    <source>
        <strain evidence="1">CHK179-5677</strain>
    </source>
</reference>
<dbReference type="RefSeq" id="WP_295368285.1">
    <property type="nucleotide sequence ID" value="NZ_DYUC01000084.1"/>
</dbReference>
<dbReference type="SUPFAM" id="SSF52540">
    <property type="entry name" value="P-loop containing nucleoside triphosphate hydrolases"/>
    <property type="match status" value="1"/>
</dbReference>
<dbReference type="PANTHER" id="PTHR11669:SF8">
    <property type="entry name" value="DNA POLYMERASE III SUBUNIT DELTA"/>
    <property type="match status" value="1"/>
</dbReference>
<dbReference type="Proteomes" id="UP000760668">
    <property type="component" value="Unassembled WGS sequence"/>
</dbReference>
<dbReference type="Pfam" id="PF13177">
    <property type="entry name" value="DNA_pol3_delta2"/>
    <property type="match status" value="1"/>
</dbReference>
<dbReference type="GO" id="GO:0006261">
    <property type="term" value="P:DNA-templated DNA replication"/>
    <property type="evidence" value="ECO:0007669"/>
    <property type="project" value="TreeGrafter"/>
</dbReference>
<dbReference type="Gene3D" id="3.40.50.300">
    <property type="entry name" value="P-loop containing nucleotide triphosphate hydrolases"/>
    <property type="match status" value="1"/>
</dbReference>